<reference evidence="2" key="1">
    <citation type="submission" date="2022-10" db="EMBL/GenBank/DDBJ databases">
        <title>The complete genomes of actinobacterial strains from the NBC collection.</title>
        <authorList>
            <person name="Joergensen T.S."/>
            <person name="Alvarez Arevalo M."/>
            <person name="Sterndorff E.B."/>
            <person name="Faurdal D."/>
            <person name="Vuksanovic O."/>
            <person name="Mourched A.-S."/>
            <person name="Charusanti P."/>
            <person name="Shaw S."/>
            <person name="Blin K."/>
            <person name="Weber T."/>
        </authorList>
    </citation>
    <scope>NUCLEOTIDE SEQUENCE</scope>
    <source>
        <strain evidence="2">NBC_00003</strain>
    </source>
</reference>
<dbReference type="SUPFAM" id="SSF75304">
    <property type="entry name" value="Amidase signature (AS) enzymes"/>
    <property type="match status" value="1"/>
</dbReference>
<dbReference type="AlphaFoldDB" id="A0AAU2VH34"/>
<accession>A0AAU2VH34</accession>
<dbReference type="EMBL" id="CP108318">
    <property type="protein sequence ID" value="WTW66256.1"/>
    <property type="molecule type" value="Genomic_DNA"/>
</dbReference>
<evidence type="ECO:0000259" key="1">
    <source>
        <dbReference type="Pfam" id="PF01425"/>
    </source>
</evidence>
<dbReference type="InterPro" id="IPR023631">
    <property type="entry name" value="Amidase_dom"/>
</dbReference>
<evidence type="ECO:0000313" key="2">
    <source>
        <dbReference type="EMBL" id="WTW66256.1"/>
    </source>
</evidence>
<name>A0AAU2VH34_9ACTN</name>
<proteinExistence type="predicted"/>
<dbReference type="InterPro" id="IPR036928">
    <property type="entry name" value="AS_sf"/>
</dbReference>
<sequence>METLFAYGPFTMVFNASGHPAISLPLAESASGLPIGVQLISPYGREDLLLRIAARLEQVLPWKDRTPPHSVTAP</sequence>
<protein>
    <submittedName>
        <fullName evidence="2">Amidase family protein</fullName>
    </submittedName>
</protein>
<gene>
    <name evidence="2" type="ORF">OG549_00170</name>
</gene>
<dbReference type="Gene3D" id="3.90.1300.10">
    <property type="entry name" value="Amidase signature (AS) domain"/>
    <property type="match status" value="1"/>
</dbReference>
<dbReference type="Pfam" id="PF01425">
    <property type="entry name" value="Amidase"/>
    <property type="match status" value="1"/>
</dbReference>
<feature type="domain" description="Amidase" evidence="1">
    <location>
        <begin position="5"/>
        <end position="50"/>
    </location>
</feature>
<organism evidence="2">
    <name type="scientific">Streptomyces sp. NBC_00003</name>
    <dbReference type="NCBI Taxonomy" id="2903608"/>
    <lineage>
        <taxon>Bacteria</taxon>
        <taxon>Bacillati</taxon>
        <taxon>Actinomycetota</taxon>
        <taxon>Actinomycetes</taxon>
        <taxon>Kitasatosporales</taxon>
        <taxon>Streptomycetaceae</taxon>
        <taxon>Streptomyces</taxon>
    </lineage>
</organism>